<evidence type="ECO:0000313" key="2">
    <source>
        <dbReference type="Proteomes" id="UP000053199"/>
    </source>
</evidence>
<dbReference type="AlphaFoldDB" id="A0A0V8IVB8"/>
<accession>A0A0V8IVB8</accession>
<evidence type="ECO:0000313" key="1">
    <source>
        <dbReference type="EMBL" id="KSU78697.1"/>
    </source>
</evidence>
<reference evidence="1 2" key="1">
    <citation type="journal article" date="2014" name="Arch. Microbiol.">
        <title>Arthrobacter enclensis sp. nov., isolated from sediment sample.</title>
        <authorList>
            <person name="Dastager S.G."/>
            <person name="Liu Q."/>
            <person name="Tang S.K."/>
            <person name="Krishnamurthi S."/>
            <person name="Lee J.C."/>
            <person name="Li W.J."/>
        </authorList>
    </citation>
    <scope>NUCLEOTIDE SEQUENCE [LARGE SCALE GENOMIC DNA]</scope>
    <source>
        <strain evidence="1 2">NIO-1008</strain>
    </source>
</reference>
<dbReference type="Proteomes" id="UP000053199">
    <property type="component" value="Unassembled WGS sequence"/>
</dbReference>
<keyword evidence="2" id="KW-1185">Reference proteome</keyword>
<organism evidence="1 2">
    <name type="scientific">Pseudarthrobacter enclensis</name>
    <dbReference type="NCBI Taxonomy" id="993070"/>
    <lineage>
        <taxon>Bacteria</taxon>
        <taxon>Bacillati</taxon>
        <taxon>Actinomycetota</taxon>
        <taxon>Actinomycetes</taxon>
        <taxon>Micrococcales</taxon>
        <taxon>Micrococcaceae</taxon>
        <taxon>Pseudarthrobacter</taxon>
    </lineage>
</organism>
<gene>
    <name evidence="1" type="ORF">AS031_01200</name>
</gene>
<protein>
    <submittedName>
        <fullName evidence="1">Uncharacterized protein</fullName>
    </submittedName>
</protein>
<sequence>MILLEQVSSVRSLYGIGGGGGGYSRCDCQLALYALVLPKAMRVSRMVNRPPAKMSSTWAVGSLWFWRSMTPQMEPPLLGTPPEDISPAMSRW</sequence>
<proteinExistence type="predicted"/>
<name>A0A0V8IVB8_9MICC</name>
<comment type="caution">
    <text evidence="1">The sequence shown here is derived from an EMBL/GenBank/DDBJ whole genome shotgun (WGS) entry which is preliminary data.</text>
</comment>
<dbReference type="EMBL" id="LNQM01000001">
    <property type="protein sequence ID" value="KSU78697.1"/>
    <property type="molecule type" value="Genomic_DNA"/>
</dbReference>